<keyword evidence="1" id="KW-0175">Coiled coil</keyword>
<feature type="coiled-coil region" evidence="1">
    <location>
        <begin position="92"/>
        <end position="122"/>
    </location>
</feature>
<comment type="caution">
    <text evidence="3">The sequence shown here is derived from an EMBL/GenBank/DDBJ whole genome shotgun (WGS) entry which is preliminary data.</text>
</comment>
<dbReference type="EMBL" id="MCBS01005519">
    <property type="protein sequence ID" value="RKF95983.1"/>
    <property type="molecule type" value="Genomic_DNA"/>
</dbReference>
<feature type="compositionally biased region" description="Basic and acidic residues" evidence="2">
    <location>
        <begin position="40"/>
        <end position="53"/>
    </location>
</feature>
<organism evidence="3 4">
    <name type="scientific">Golovinomyces cichoracearum</name>
    <dbReference type="NCBI Taxonomy" id="62708"/>
    <lineage>
        <taxon>Eukaryota</taxon>
        <taxon>Fungi</taxon>
        <taxon>Dikarya</taxon>
        <taxon>Ascomycota</taxon>
        <taxon>Pezizomycotina</taxon>
        <taxon>Leotiomycetes</taxon>
        <taxon>Erysiphales</taxon>
        <taxon>Erysiphaceae</taxon>
        <taxon>Golovinomyces</taxon>
    </lineage>
</organism>
<evidence type="ECO:0000313" key="4">
    <source>
        <dbReference type="Proteomes" id="UP000285326"/>
    </source>
</evidence>
<reference evidence="3 4" key="1">
    <citation type="journal article" date="2018" name="BMC Genomics">
        <title>Comparative genome analyses reveal sequence features reflecting distinct modes of host-adaptation between dicot and monocot powdery mildew.</title>
        <authorList>
            <person name="Wu Y."/>
            <person name="Ma X."/>
            <person name="Pan Z."/>
            <person name="Kale S.D."/>
            <person name="Song Y."/>
            <person name="King H."/>
            <person name="Zhang Q."/>
            <person name="Presley C."/>
            <person name="Deng X."/>
            <person name="Wei C.I."/>
            <person name="Xiao S."/>
        </authorList>
    </citation>
    <scope>NUCLEOTIDE SEQUENCE [LARGE SCALE GENOMIC DNA]</scope>
    <source>
        <strain evidence="3">UMSG1</strain>
    </source>
</reference>
<feature type="region of interest" description="Disordered" evidence="2">
    <location>
        <begin position="1"/>
        <end position="86"/>
    </location>
</feature>
<feature type="non-terminal residue" evidence="3">
    <location>
        <position position="159"/>
    </location>
</feature>
<evidence type="ECO:0000256" key="2">
    <source>
        <dbReference type="SAM" id="MobiDB-lite"/>
    </source>
</evidence>
<proteinExistence type="predicted"/>
<name>A0A420JCJ1_9PEZI</name>
<dbReference type="AlphaFoldDB" id="A0A420JCJ1"/>
<accession>A0A420JCJ1</accession>
<dbReference type="Proteomes" id="UP000285326">
    <property type="component" value="Unassembled WGS sequence"/>
</dbReference>
<feature type="region of interest" description="Disordered" evidence="2">
    <location>
        <begin position="140"/>
        <end position="159"/>
    </location>
</feature>
<feature type="compositionally biased region" description="Basic and acidic residues" evidence="2">
    <location>
        <begin position="148"/>
        <end position="159"/>
    </location>
</feature>
<gene>
    <name evidence="3" type="ORF">GcM1_055002</name>
</gene>
<protein>
    <submittedName>
        <fullName evidence="3">Uncharacterized protein</fullName>
    </submittedName>
</protein>
<evidence type="ECO:0000256" key="1">
    <source>
        <dbReference type="SAM" id="Coils"/>
    </source>
</evidence>
<sequence length="159" mass="18045">MVEIRDSATGLPPLSQMQREKSDNIDPFVAGQSSSLSELDENHTSDNRSHGEKLANSTLRSRNARKRGSNKRTTENIDGASLSNDGELLEILKNMQAEMTEQRKENTELRKELEHMKQLNQNSYPPQIPQEGFFVRTSTPMMNNTVPETRHRTSPSHEP</sequence>
<evidence type="ECO:0000313" key="3">
    <source>
        <dbReference type="EMBL" id="RKF95983.1"/>
    </source>
</evidence>